<dbReference type="InterPro" id="IPR026678">
    <property type="entry name" value="INO80E"/>
</dbReference>
<dbReference type="EMBL" id="CACVKT020003246">
    <property type="protein sequence ID" value="CAC5382638.1"/>
    <property type="molecule type" value="Genomic_DNA"/>
</dbReference>
<keyword evidence="4" id="KW-1185">Reference proteome</keyword>
<feature type="region of interest" description="Disordered" evidence="1">
    <location>
        <begin position="71"/>
        <end position="95"/>
    </location>
</feature>
<feature type="compositionally biased region" description="Polar residues" evidence="1">
    <location>
        <begin position="118"/>
        <end position="132"/>
    </location>
</feature>
<feature type="compositionally biased region" description="Acidic residues" evidence="1">
    <location>
        <begin position="200"/>
        <end position="213"/>
    </location>
</feature>
<dbReference type="AlphaFoldDB" id="A0A6J8BFA5"/>
<reference evidence="3 4" key="1">
    <citation type="submission" date="2020-06" db="EMBL/GenBank/DDBJ databases">
        <authorList>
            <person name="Li R."/>
            <person name="Bekaert M."/>
        </authorList>
    </citation>
    <scope>NUCLEOTIDE SEQUENCE [LARGE SCALE GENOMIC DNA]</scope>
    <source>
        <strain evidence="4">wild</strain>
    </source>
</reference>
<evidence type="ECO:0000313" key="4">
    <source>
        <dbReference type="Proteomes" id="UP000507470"/>
    </source>
</evidence>
<dbReference type="GO" id="GO:0006338">
    <property type="term" value="P:chromatin remodeling"/>
    <property type="evidence" value="ECO:0007669"/>
    <property type="project" value="InterPro"/>
</dbReference>
<proteinExistence type="predicted"/>
<dbReference type="PANTHER" id="PTHR21812">
    <property type="entry name" value="INO80 COMPLEX SUBUNIT E"/>
    <property type="match status" value="1"/>
</dbReference>
<evidence type="ECO:0000256" key="1">
    <source>
        <dbReference type="SAM" id="MobiDB-lite"/>
    </source>
</evidence>
<feature type="compositionally biased region" description="Basic residues" evidence="1">
    <location>
        <begin position="136"/>
        <end position="149"/>
    </location>
</feature>
<dbReference type="GO" id="GO:0031011">
    <property type="term" value="C:Ino80 complex"/>
    <property type="evidence" value="ECO:0007669"/>
    <property type="project" value="InterPro"/>
</dbReference>
<feature type="region of interest" description="Disordered" evidence="1">
    <location>
        <begin position="118"/>
        <end position="213"/>
    </location>
</feature>
<dbReference type="Proteomes" id="UP000507470">
    <property type="component" value="Unassembled WGS sequence"/>
</dbReference>
<feature type="compositionally biased region" description="Basic and acidic residues" evidence="1">
    <location>
        <begin position="157"/>
        <end position="168"/>
    </location>
</feature>
<gene>
    <name evidence="3" type="ORF">MCOR_18444</name>
</gene>
<name>A0A6J8BFA5_MYTCO</name>
<evidence type="ECO:0000259" key="2">
    <source>
        <dbReference type="Pfam" id="PF24237"/>
    </source>
</evidence>
<dbReference type="InterPro" id="IPR056515">
    <property type="entry name" value="INO80E_N"/>
</dbReference>
<evidence type="ECO:0000313" key="3">
    <source>
        <dbReference type="EMBL" id="CAC5382638.1"/>
    </source>
</evidence>
<organism evidence="3 4">
    <name type="scientific">Mytilus coruscus</name>
    <name type="common">Sea mussel</name>
    <dbReference type="NCBI Taxonomy" id="42192"/>
    <lineage>
        <taxon>Eukaryota</taxon>
        <taxon>Metazoa</taxon>
        <taxon>Spiralia</taxon>
        <taxon>Lophotrochozoa</taxon>
        <taxon>Mollusca</taxon>
        <taxon>Bivalvia</taxon>
        <taxon>Autobranchia</taxon>
        <taxon>Pteriomorphia</taxon>
        <taxon>Mytilida</taxon>
        <taxon>Mytiloidea</taxon>
        <taxon>Mytilidae</taxon>
        <taxon>Mytilinae</taxon>
        <taxon>Mytilus</taxon>
    </lineage>
</organism>
<accession>A0A6J8BFA5</accession>
<protein>
    <submittedName>
        <fullName evidence="3">INO80E</fullName>
    </submittedName>
</protein>
<dbReference type="OrthoDB" id="5977486at2759"/>
<dbReference type="PANTHER" id="PTHR21812:SF1">
    <property type="entry name" value="INO80 COMPLEX SUBUNIT E"/>
    <property type="match status" value="1"/>
</dbReference>
<feature type="domain" description="INO80 complex subunit E N-terminal" evidence="2">
    <location>
        <begin position="17"/>
        <end position="64"/>
    </location>
</feature>
<dbReference type="Pfam" id="PF24237">
    <property type="entry name" value="INO80E"/>
    <property type="match status" value="1"/>
</dbReference>
<sequence>MMPIPEGQIPHQEHQVEYREKYKALKKKLKFLVYEQECFLEELRKSQRKLLKITRDRSFLLDRLLQYEKLDDSSDDSDATASSDSENDGHSAGKKRKALESLGFEFGTDPTLYMAASAQSRSNTECKFTSSEPVKKRSKPSAKKGKGGKLSHQEPQLTREEVEKRLESRQISFGIEKAPMMLPMEIFSHDNSNQDSEGNDRDDEDSDLVIDTQ</sequence>